<sequence>MASERQIGANRKNAKQSTGPQTVAGKQRSSKNALKHGLARPSSDDETQIQNLGVSIAGALGPESLMKEALLLARAKLRLAEVRRVRDGMLATLLDASADLNIKAIYSLDRYDRAAFTQHKRAIRSLCALEYLRSRSGFSRTGGKTTLVASTG</sequence>
<comment type="caution">
    <text evidence="2">The sequence shown here is derived from an EMBL/GenBank/DDBJ whole genome shotgun (WGS) entry which is preliminary data.</text>
</comment>
<keyword evidence="3" id="KW-1185">Reference proteome</keyword>
<organism evidence="2 3">
    <name type="scientific">Bradyrhizobium guangzhouense</name>
    <dbReference type="NCBI Taxonomy" id="1325095"/>
    <lineage>
        <taxon>Bacteria</taxon>
        <taxon>Pseudomonadati</taxon>
        <taxon>Pseudomonadota</taxon>
        <taxon>Alphaproteobacteria</taxon>
        <taxon>Hyphomicrobiales</taxon>
        <taxon>Nitrobacteraceae</taxon>
        <taxon>Bradyrhizobium</taxon>
    </lineage>
</organism>
<name>A0ABY0DWU4_9BRAD</name>
<dbReference type="EMBL" id="RDQZ01000070">
    <property type="protein sequence ID" value="RXH03661.1"/>
    <property type="molecule type" value="Genomic_DNA"/>
</dbReference>
<gene>
    <name evidence="2" type="ORF">EAS56_37925</name>
</gene>
<protein>
    <submittedName>
        <fullName evidence="2">Uncharacterized protein</fullName>
    </submittedName>
</protein>
<feature type="region of interest" description="Disordered" evidence="1">
    <location>
        <begin position="1"/>
        <end position="45"/>
    </location>
</feature>
<evidence type="ECO:0000313" key="2">
    <source>
        <dbReference type="EMBL" id="RXH03661.1"/>
    </source>
</evidence>
<proteinExistence type="predicted"/>
<evidence type="ECO:0000313" key="3">
    <source>
        <dbReference type="Proteomes" id="UP000290401"/>
    </source>
</evidence>
<evidence type="ECO:0000256" key="1">
    <source>
        <dbReference type="SAM" id="MobiDB-lite"/>
    </source>
</evidence>
<dbReference type="RefSeq" id="WP_128958810.1">
    <property type="nucleotide sequence ID" value="NZ_RDQZ01000070.1"/>
</dbReference>
<reference evidence="2 3" key="1">
    <citation type="submission" date="2018-10" db="EMBL/GenBank/DDBJ databases">
        <title>Bradyrhizobium sp. nov., effective nodules isolated from peanut in China.</title>
        <authorList>
            <person name="Li Y."/>
        </authorList>
    </citation>
    <scope>NUCLEOTIDE SEQUENCE [LARGE SCALE GENOMIC DNA]</scope>
    <source>
        <strain evidence="2 3">CCBAU 53426</strain>
    </source>
</reference>
<accession>A0ABY0DWU4</accession>
<dbReference type="Proteomes" id="UP000290401">
    <property type="component" value="Unassembled WGS sequence"/>
</dbReference>